<name>A0AAV7NEE3_PLEWA</name>
<accession>A0AAV7NEE3</accession>
<evidence type="ECO:0000313" key="3">
    <source>
        <dbReference type="Proteomes" id="UP001066276"/>
    </source>
</evidence>
<evidence type="ECO:0000313" key="2">
    <source>
        <dbReference type="EMBL" id="KAJ1114435.1"/>
    </source>
</evidence>
<feature type="region of interest" description="Disordered" evidence="1">
    <location>
        <begin position="1"/>
        <end position="40"/>
    </location>
</feature>
<protein>
    <submittedName>
        <fullName evidence="2">Uncharacterized protein</fullName>
    </submittedName>
</protein>
<gene>
    <name evidence="2" type="ORF">NDU88_002672</name>
</gene>
<proteinExistence type="predicted"/>
<dbReference type="Proteomes" id="UP001066276">
    <property type="component" value="Chromosome 8"/>
</dbReference>
<organism evidence="2 3">
    <name type="scientific">Pleurodeles waltl</name>
    <name type="common">Iberian ribbed newt</name>
    <dbReference type="NCBI Taxonomy" id="8319"/>
    <lineage>
        <taxon>Eukaryota</taxon>
        <taxon>Metazoa</taxon>
        <taxon>Chordata</taxon>
        <taxon>Craniata</taxon>
        <taxon>Vertebrata</taxon>
        <taxon>Euteleostomi</taxon>
        <taxon>Amphibia</taxon>
        <taxon>Batrachia</taxon>
        <taxon>Caudata</taxon>
        <taxon>Salamandroidea</taxon>
        <taxon>Salamandridae</taxon>
        <taxon>Pleurodelinae</taxon>
        <taxon>Pleurodeles</taxon>
    </lineage>
</organism>
<reference evidence="2" key="1">
    <citation type="journal article" date="2022" name="bioRxiv">
        <title>Sequencing and chromosome-scale assembly of the giantPleurodeles waltlgenome.</title>
        <authorList>
            <person name="Brown T."/>
            <person name="Elewa A."/>
            <person name="Iarovenko S."/>
            <person name="Subramanian E."/>
            <person name="Araus A.J."/>
            <person name="Petzold A."/>
            <person name="Susuki M."/>
            <person name="Suzuki K.-i.T."/>
            <person name="Hayashi T."/>
            <person name="Toyoda A."/>
            <person name="Oliveira C."/>
            <person name="Osipova E."/>
            <person name="Leigh N.D."/>
            <person name="Simon A."/>
            <person name="Yun M.H."/>
        </authorList>
    </citation>
    <scope>NUCLEOTIDE SEQUENCE</scope>
    <source>
        <strain evidence="2">20211129_DDA</strain>
        <tissue evidence="2">Liver</tissue>
    </source>
</reference>
<sequence length="191" mass="21614">MQRSRPRGTHPRGSNPESRQEQPRPMRSTRLPRAHSDSGPAGEDLHYKCCCDLFLEETMAHVSGERAPAFTAEELEKLVDGVLRQYTLLYGPPDKQVSAHQKKGIWRAHRQGGANPGIFDRRSTHCRKQLEDLRRWVKKTVEAQLELASQQGRGARRTMSPLMFCILAVAYLELDGCLKASQQPQGGEYSF</sequence>
<evidence type="ECO:0000256" key="1">
    <source>
        <dbReference type="SAM" id="MobiDB-lite"/>
    </source>
</evidence>
<feature type="compositionally biased region" description="Basic residues" evidence="1">
    <location>
        <begin position="1"/>
        <end position="10"/>
    </location>
</feature>
<comment type="caution">
    <text evidence="2">The sequence shown here is derived from an EMBL/GenBank/DDBJ whole genome shotgun (WGS) entry which is preliminary data.</text>
</comment>
<keyword evidence="3" id="KW-1185">Reference proteome</keyword>
<dbReference type="EMBL" id="JANPWB010000012">
    <property type="protein sequence ID" value="KAJ1114435.1"/>
    <property type="molecule type" value="Genomic_DNA"/>
</dbReference>
<dbReference type="AlphaFoldDB" id="A0AAV7NEE3"/>